<evidence type="ECO:0000259" key="16">
    <source>
        <dbReference type="PROSITE" id="PS51194"/>
    </source>
</evidence>
<dbReference type="EC" id="5.6.2.4" evidence="13"/>
<dbReference type="EMBL" id="KN663228">
    <property type="protein sequence ID" value="KHN12289.1"/>
    <property type="molecule type" value="Genomic_DNA"/>
</dbReference>
<dbReference type="GO" id="GO:0005634">
    <property type="term" value="C:nucleus"/>
    <property type="evidence" value="ECO:0007669"/>
    <property type="project" value="UniProtKB-SubCell"/>
</dbReference>
<dbReference type="AlphaFoldDB" id="A0A0B2PX78"/>
<evidence type="ECO:0000313" key="17">
    <source>
        <dbReference type="EMBL" id="KHN12289.1"/>
    </source>
</evidence>
<dbReference type="GO" id="GO:0016887">
    <property type="term" value="F:ATP hydrolysis activity"/>
    <property type="evidence" value="ECO:0007669"/>
    <property type="project" value="RHEA"/>
</dbReference>
<comment type="catalytic activity">
    <reaction evidence="11 13">
        <text>Couples ATP hydrolysis with the unwinding of duplex DNA by translocating in the 3'-5' direction.</text>
        <dbReference type="EC" id="5.6.2.4"/>
    </reaction>
</comment>
<evidence type="ECO:0000256" key="14">
    <source>
        <dbReference type="SAM" id="MobiDB-lite"/>
    </source>
</evidence>
<evidence type="ECO:0000256" key="8">
    <source>
        <dbReference type="ARBA" id="ARBA00023125"/>
    </source>
</evidence>
<dbReference type="InterPro" id="IPR027417">
    <property type="entry name" value="P-loop_NTPase"/>
</dbReference>
<keyword evidence="4 13" id="KW-0547">Nucleotide-binding</keyword>
<evidence type="ECO:0000256" key="2">
    <source>
        <dbReference type="ARBA" id="ARBA00005446"/>
    </source>
</evidence>
<dbReference type="CDD" id="cd17920">
    <property type="entry name" value="DEXHc_RecQ"/>
    <property type="match status" value="1"/>
</dbReference>
<comment type="catalytic activity">
    <reaction evidence="12 13">
        <text>ATP + H2O = ADP + phosphate + H(+)</text>
        <dbReference type="Rhea" id="RHEA:13065"/>
        <dbReference type="ChEBI" id="CHEBI:15377"/>
        <dbReference type="ChEBI" id="CHEBI:15378"/>
        <dbReference type="ChEBI" id="CHEBI:30616"/>
        <dbReference type="ChEBI" id="CHEBI:43474"/>
        <dbReference type="ChEBI" id="CHEBI:456216"/>
    </reaction>
</comment>
<feature type="compositionally biased region" description="Polar residues" evidence="14">
    <location>
        <begin position="676"/>
        <end position="685"/>
    </location>
</feature>
<feature type="compositionally biased region" description="Acidic residues" evidence="14">
    <location>
        <begin position="484"/>
        <end position="502"/>
    </location>
</feature>
<dbReference type="NCBIfam" id="TIGR00614">
    <property type="entry name" value="recQ_fam"/>
    <property type="match status" value="1"/>
</dbReference>
<dbReference type="InterPro" id="IPR014001">
    <property type="entry name" value="Helicase_ATP-bd"/>
</dbReference>
<evidence type="ECO:0000256" key="12">
    <source>
        <dbReference type="ARBA" id="ARBA00049360"/>
    </source>
</evidence>
<dbReference type="PANTHER" id="PTHR13710">
    <property type="entry name" value="DNA HELICASE RECQ FAMILY MEMBER"/>
    <property type="match status" value="1"/>
</dbReference>
<dbReference type="InterPro" id="IPR032284">
    <property type="entry name" value="RecQ_Zn-bd"/>
</dbReference>
<dbReference type="SUPFAM" id="SSF52540">
    <property type="entry name" value="P-loop containing nucleoside triphosphate hydrolases"/>
    <property type="match status" value="1"/>
</dbReference>
<accession>A0A0B2PX78</accession>
<evidence type="ECO:0000256" key="3">
    <source>
        <dbReference type="ARBA" id="ARBA00022723"/>
    </source>
</evidence>
<dbReference type="GO" id="GO:0005737">
    <property type="term" value="C:cytoplasm"/>
    <property type="evidence" value="ECO:0007669"/>
    <property type="project" value="TreeGrafter"/>
</dbReference>
<dbReference type="GO" id="GO:0009378">
    <property type="term" value="F:four-way junction helicase activity"/>
    <property type="evidence" value="ECO:0007669"/>
    <property type="project" value="TreeGrafter"/>
</dbReference>
<dbReference type="Pfam" id="PF00270">
    <property type="entry name" value="DEAD"/>
    <property type="match status" value="1"/>
</dbReference>
<dbReference type="Pfam" id="PF00271">
    <property type="entry name" value="Helicase_C"/>
    <property type="match status" value="1"/>
</dbReference>
<evidence type="ECO:0000256" key="7">
    <source>
        <dbReference type="ARBA" id="ARBA00022840"/>
    </source>
</evidence>
<evidence type="ECO:0000256" key="11">
    <source>
        <dbReference type="ARBA" id="ARBA00034617"/>
    </source>
</evidence>
<dbReference type="GO" id="GO:0043138">
    <property type="term" value="F:3'-5' DNA helicase activity"/>
    <property type="evidence" value="ECO:0007669"/>
    <property type="project" value="UniProtKB-EC"/>
</dbReference>
<feature type="domain" description="Helicase ATP-binding" evidence="15">
    <location>
        <begin position="47"/>
        <end position="221"/>
    </location>
</feature>
<dbReference type="Proteomes" id="UP000053555">
    <property type="component" value="Unassembled WGS sequence"/>
</dbReference>
<dbReference type="PROSITE" id="PS51194">
    <property type="entry name" value="HELICASE_CTER"/>
    <property type="match status" value="1"/>
</dbReference>
<evidence type="ECO:0000256" key="4">
    <source>
        <dbReference type="ARBA" id="ARBA00022741"/>
    </source>
</evidence>
<dbReference type="Pfam" id="PF16124">
    <property type="entry name" value="RecQ_Zn_bind"/>
    <property type="match status" value="1"/>
</dbReference>
<evidence type="ECO:0000256" key="5">
    <source>
        <dbReference type="ARBA" id="ARBA00022801"/>
    </source>
</evidence>
<feature type="region of interest" description="Disordered" evidence="14">
    <location>
        <begin position="484"/>
        <end position="503"/>
    </location>
</feature>
<sequence length="737" mass="82252">MQKSALPLSDANANKKRKELRSKETLVKLLRWHFGYPDFRDMQLDAIQAVLSGKDCFCLMPTGGGKSMCYQIPALAKAGIVLVVCPLIALMENQVMALKEKGIAAEFLSSTKTTDAKVKIHEDLDSGKPSTRLLYVTPELITTPGFMTKLTKIYTRGLLNLIAIDEAHCISSWGHDFRPSYRKLSSLRSHLPDVPILALTATAVPKVQKDVVESLQMQNPLMLKSSFNRPNIYYEVRYKDLLDDAYADLSNTLKSLGDVCAIVYCLERSMCDDLSTNLSQNGISCAAYHAGLNNKMRTSVLDDWISSKIKVVVATVAFGMGIDRKDVRIVCHFNIPKSMEAFYQESGRAGRDQLPSRSLLYYGVDDRKRMEFILRKSVSKKSQSSSSQEESSKMSLIAFNLMVEYCEGSGCRRKRVLESFGEQVTASLCGKTCDGCRHPNLVARYLEDLTTACALRQKNGSSRVFMTSSTDAINGEQLSEFWNQDEEASGSEEDISDSDDGNEVVNNLTRSKLQSKLGVSEKLAMLQRAEENFYRNNNAYKQSNKVDKNAISDPMRGSSRQRLQNALKQVQQRLDNFKIEMETSASFLEEECYKKYGKVGKSFYYSQVASTVRWLTTASSSELINRLSAINASTSMNVLSEAENLLIPANQPLTPAEQPLTSPPALDPYARDTSNEHSGTARSETSACVLPMEGSFSTNLPQIPSFSEFVNSRKAKGDQLHDTKRHSSRVEKKMRIQ</sequence>
<comment type="similarity">
    <text evidence="2 13">Belongs to the helicase family. RecQ subfamily.</text>
</comment>
<evidence type="ECO:0000256" key="6">
    <source>
        <dbReference type="ARBA" id="ARBA00022806"/>
    </source>
</evidence>
<feature type="domain" description="Helicase C-terminal" evidence="16">
    <location>
        <begin position="252"/>
        <end position="393"/>
    </location>
</feature>
<dbReference type="FunFam" id="3.40.50.300:FF:002061">
    <property type="entry name" value="RecQ family DNA helicase"/>
    <property type="match status" value="1"/>
</dbReference>
<keyword evidence="6 13" id="KW-0347">Helicase</keyword>
<dbReference type="SMART" id="SM00487">
    <property type="entry name" value="DEXDc"/>
    <property type="match status" value="1"/>
</dbReference>
<keyword evidence="9" id="KW-0413">Isomerase</keyword>
<dbReference type="FunFam" id="3.40.50.300:FF:000444">
    <property type="entry name" value="ATP-dependent DNA helicase"/>
    <property type="match status" value="1"/>
</dbReference>
<feature type="compositionally biased region" description="Basic and acidic residues" evidence="14">
    <location>
        <begin position="728"/>
        <end position="737"/>
    </location>
</feature>
<keyword evidence="3" id="KW-0479">Metal-binding</keyword>
<gene>
    <name evidence="17" type="ORF">glysoja_026181</name>
</gene>
<feature type="region of interest" description="Disordered" evidence="14">
    <location>
        <begin position="709"/>
        <end position="737"/>
    </location>
</feature>
<keyword evidence="7 13" id="KW-0067">ATP-binding</keyword>
<dbReference type="Gramene" id="XM_028324875.1">
    <property type="protein sequence ID" value="XP_028180676.1"/>
    <property type="gene ID" value="LOC114367681"/>
</dbReference>
<dbReference type="PROSITE" id="PS51192">
    <property type="entry name" value="HELICASE_ATP_BIND_1"/>
    <property type="match status" value="1"/>
</dbReference>
<dbReference type="GO" id="GO:0046872">
    <property type="term" value="F:metal ion binding"/>
    <property type="evidence" value="ECO:0007669"/>
    <property type="project" value="UniProtKB-KW"/>
</dbReference>
<dbReference type="CDD" id="cd18794">
    <property type="entry name" value="SF2_C_RecQ"/>
    <property type="match status" value="1"/>
</dbReference>
<feature type="region of interest" description="Disordered" evidence="14">
    <location>
        <begin position="652"/>
        <end position="685"/>
    </location>
</feature>
<evidence type="ECO:0000259" key="15">
    <source>
        <dbReference type="PROSITE" id="PS51192"/>
    </source>
</evidence>
<evidence type="ECO:0000256" key="9">
    <source>
        <dbReference type="ARBA" id="ARBA00023235"/>
    </source>
</evidence>
<dbReference type="InterPro" id="IPR001650">
    <property type="entry name" value="Helicase_C-like"/>
</dbReference>
<dbReference type="InterPro" id="IPR011545">
    <property type="entry name" value="DEAD/DEAH_box_helicase_dom"/>
</dbReference>
<dbReference type="GO" id="GO:0005524">
    <property type="term" value="F:ATP binding"/>
    <property type="evidence" value="ECO:0007669"/>
    <property type="project" value="UniProtKB-KW"/>
</dbReference>
<dbReference type="GO" id="GO:0005694">
    <property type="term" value="C:chromosome"/>
    <property type="evidence" value="ECO:0007669"/>
    <property type="project" value="TreeGrafter"/>
</dbReference>
<keyword evidence="10 13" id="KW-0539">Nucleus</keyword>
<keyword evidence="8" id="KW-0238">DNA-binding</keyword>
<keyword evidence="5 13" id="KW-0378">Hydrolase</keyword>
<proteinExistence type="inferred from homology"/>
<evidence type="ECO:0000256" key="1">
    <source>
        <dbReference type="ARBA" id="ARBA00004123"/>
    </source>
</evidence>
<organism evidence="17">
    <name type="scientific">Glycine soja</name>
    <name type="common">Wild soybean</name>
    <dbReference type="NCBI Taxonomy" id="3848"/>
    <lineage>
        <taxon>Eukaryota</taxon>
        <taxon>Viridiplantae</taxon>
        <taxon>Streptophyta</taxon>
        <taxon>Embryophyta</taxon>
        <taxon>Tracheophyta</taxon>
        <taxon>Spermatophyta</taxon>
        <taxon>Magnoliopsida</taxon>
        <taxon>eudicotyledons</taxon>
        <taxon>Gunneridae</taxon>
        <taxon>Pentapetalae</taxon>
        <taxon>rosids</taxon>
        <taxon>fabids</taxon>
        <taxon>Fabales</taxon>
        <taxon>Fabaceae</taxon>
        <taxon>Papilionoideae</taxon>
        <taxon>50 kb inversion clade</taxon>
        <taxon>NPAAA clade</taxon>
        <taxon>indigoferoid/millettioid clade</taxon>
        <taxon>Phaseoleae</taxon>
        <taxon>Glycine</taxon>
        <taxon>Glycine subgen. Soja</taxon>
    </lineage>
</organism>
<dbReference type="PANTHER" id="PTHR13710:SF155">
    <property type="entry name" value="ATP-DEPENDENT DNA HELICASE Q-LIKE 3"/>
    <property type="match status" value="1"/>
</dbReference>
<name>A0A0B2PX78_GLYSO</name>
<dbReference type="GO" id="GO:0003677">
    <property type="term" value="F:DNA binding"/>
    <property type="evidence" value="ECO:0007669"/>
    <property type="project" value="UniProtKB-KW"/>
</dbReference>
<dbReference type="SMART" id="SM00490">
    <property type="entry name" value="HELICc"/>
    <property type="match status" value="1"/>
</dbReference>
<reference evidence="17" key="1">
    <citation type="submission" date="2014-07" db="EMBL/GenBank/DDBJ databases">
        <title>Identification of a novel salt tolerance gene in wild soybean by whole-genome sequencing.</title>
        <authorList>
            <person name="Lam H.-M."/>
            <person name="Qi X."/>
            <person name="Li M.-W."/>
            <person name="Liu X."/>
            <person name="Xie M."/>
            <person name="Ni M."/>
            <person name="Xu X."/>
        </authorList>
    </citation>
    <scope>NUCLEOTIDE SEQUENCE [LARGE SCALE GENOMIC DNA]</scope>
    <source>
        <tissue evidence="17">Root</tissue>
    </source>
</reference>
<protein>
    <recommendedName>
        <fullName evidence="13">ATP-dependent DNA helicase</fullName>
        <ecNumber evidence="13">5.6.2.4</ecNumber>
    </recommendedName>
</protein>
<dbReference type="Gene3D" id="3.40.50.300">
    <property type="entry name" value="P-loop containing nucleotide triphosphate hydrolases"/>
    <property type="match status" value="2"/>
</dbReference>
<evidence type="ECO:0000256" key="13">
    <source>
        <dbReference type="RuleBase" id="RU364117"/>
    </source>
</evidence>
<comment type="subcellular location">
    <subcellularLocation>
        <location evidence="1 13">Nucleus</location>
    </subcellularLocation>
</comment>
<evidence type="ECO:0000256" key="10">
    <source>
        <dbReference type="ARBA" id="ARBA00023242"/>
    </source>
</evidence>
<dbReference type="GO" id="GO:0000724">
    <property type="term" value="P:double-strand break repair via homologous recombination"/>
    <property type="evidence" value="ECO:0007669"/>
    <property type="project" value="TreeGrafter"/>
</dbReference>
<dbReference type="InterPro" id="IPR004589">
    <property type="entry name" value="DNA_helicase_ATP-dep_RecQ"/>
</dbReference>